<comment type="caution">
    <text evidence="1">The sequence shown here is derived from an EMBL/GenBank/DDBJ whole genome shotgun (WGS) entry which is preliminary data.</text>
</comment>
<dbReference type="EMBL" id="JABFUD020000023">
    <property type="protein sequence ID" value="KAI5060898.1"/>
    <property type="molecule type" value="Genomic_DNA"/>
</dbReference>
<dbReference type="Proteomes" id="UP000886520">
    <property type="component" value="Chromosome 23"/>
</dbReference>
<gene>
    <name evidence="1" type="ORF">GOP47_0023403</name>
</gene>
<sequence>MASKDFFHTQEGWAPYFWAPIPLVGARPHVQACKGPIGHAKEPWLRRDMRFKVRSRQKEKLALNFLHTSCVENLQATSRNLSMSGLKAESKACMKSSAREARRLVCHDARFLTSTWIGNHMQGITSGGRRLFLKGIRSTPRFKQYQVWYRFGHKTREFMDPTGEIQHHARQGRGLASWRGFKVHLLTLQYALAWMITAIIHRAKQVRAA</sequence>
<accession>A0A9D4U3L7</accession>
<protein>
    <submittedName>
        <fullName evidence="1">Uncharacterized protein</fullName>
    </submittedName>
</protein>
<keyword evidence="2" id="KW-1185">Reference proteome</keyword>
<dbReference type="AlphaFoldDB" id="A0A9D4U3L7"/>
<organism evidence="1 2">
    <name type="scientific">Adiantum capillus-veneris</name>
    <name type="common">Maidenhair fern</name>
    <dbReference type="NCBI Taxonomy" id="13818"/>
    <lineage>
        <taxon>Eukaryota</taxon>
        <taxon>Viridiplantae</taxon>
        <taxon>Streptophyta</taxon>
        <taxon>Embryophyta</taxon>
        <taxon>Tracheophyta</taxon>
        <taxon>Polypodiopsida</taxon>
        <taxon>Polypodiidae</taxon>
        <taxon>Polypodiales</taxon>
        <taxon>Pteridineae</taxon>
        <taxon>Pteridaceae</taxon>
        <taxon>Vittarioideae</taxon>
        <taxon>Adiantum</taxon>
    </lineage>
</organism>
<reference evidence="1" key="1">
    <citation type="submission" date="2021-01" db="EMBL/GenBank/DDBJ databases">
        <title>Adiantum capillus-veneris genome.</title>
        <authorList>
            <person name="Fang Y."/>
            <person name="Liao Q."/>
        </authorList>
    </citation>
    <scope>NUCLEOTIDE SEQUENCE</scope>
    <source>
        <strain evidence="1">H3</strain>
        <tissue evidence="1">Leaf</tissue>
    </source>
</reference>
<evidence type="ECO:0000313" key="1">
    <source>
        <dbReference type="EMBL" id="KAI5060898.1"/>
    </source>
</evidence>
<proteinExistence type="predicted"/>
<name>A0A9D4U3L7_ADICA</name>
<evidence type="ECO:0000313" key="2">
    <source>
        <dbReference type="Proteomes" id="UP000886520"/>
    </source>
</evidence>